<accession>A0A846TNP1</accession>
<feature type="transmembrane region" description="Helical" evidence="1">
    <location>
        <begin position="147"/>
        <end position="169"/>
    </location>
</feature>
<reference evidence="2 3" key="1">
    <citation type="submission" date="2020-03" db="EMBL/GenBank/DDBJ databases">
        <authorList>
            <person name="Sun Q."/>
        </authorList>
    </citation>
    <scope>NUCLEOTIDE SEQUENCE [LARGE SCALE GENOMIC DNA]</scope>
    <source>
        <strain evidence="2 3">KACC 21451</strain>
    </source>
</reference>
<dbReference type="AlphaFoldDB" id="A0A846TNP1"/>
<evidence type="ECO:0000313" key="2">
    <source>
        <dbReference type="EMBL" id="NKE04051.1"/>
    </source>
</evidence>
<name>A0A846TNP1_9BACI</name>
<organism evidence="2 3">
    <name type="scientific">Mesobacillus selenatarsenatis</name>
    <dbReference type="NCBI Taxonomy" id="388741"/>
    <lineage>
        <taxon>Bacteria</taxon>
        <taxon>Bacillati</taxon>
        <taxon>Bacillota</taxon>
        <taxon>Bacilli</taxon>
        <taxon>Bacillales</taxon>
        <taxon>Bacillaceae</taxon>
        <taxon>Mesobacillus</taxon>
    </lineage>
</organism>
<comment type="caution">
    <text evidence="2">The sequence shown here is derived from an EMBL/GenBank/DDBJ whole genome shotgun (WGS) entry which is preliminary data.</text>
</comment>
<dbReference type="Pfam" id="PF11193">
    <property type="entry name" value="DUF2812"/>
    <property type="match status" value="1"/>
</dbReference>
<proteinExistence type="predicted"/>
<feature type="transmembrane region" description="Helical" evidence="1">
    <location>
        <begin position="206"/>
        <end position="224"/>
    </location>
</feature>
<feature type="transmembrane region" description="Helical" evidence="1">
    <location>
        <begin position="117"/>
        <end position="141"/>
    </location>
</feature>
<evidence type="ECO:0000256" key="1">
    <source>
        <dbReference type="SAM" id="Phobius"/>
    </source>
</evidence>
<dbReference type="InterPro" id="IPR021359">
    <property type="entry name" value="DUF2812"/>
</dbReference>
<dbReference type="EMBL" id="JAAVUM010000001">
    <property type="protein sequence ID" value="NKE04051.1"/>
    <property type="molecule type" value="Genomic_DNA"/>
</dbReference>
<keyword evidence="1" id="KW-0812">Transmembrane</keyword>
<keyword evidence="1" id="KW-0472">Membrane</keyword>
<protein>
    <submittedName>
        <fullName evidence="2">DUF2812 domain-containing protein</fullName>
    </submittedName>
</protein>
<evidence type="ECO:0000313" key="3">
    <source>
        <dbReference type="Proteomes" id="UP000587942"/>
    </source>
</evidence>
<sequence>MNRSVYKLRPSDFWRIGEHESWFTDMAARGLYLKKMGIHFARFEQGEPREMKYRIDVSTKKRIPGEQIEMYGESGWDYVTSYGQFHVFSSPAEEDAPELHTDPAEQAYSLKELDKKLAWNAGSAIIGMVLMFGMMASIWLLDGTPTYVMVDGSMITQTILTIFIAYTAYHSLRAALSIRDVRKRLVEGKPIDHHASWKKHHRIHTAAAFLFTVVVGLSAIIPFAQLAKMETNTLPEGSVDLPIVRLADVENDPDMIRAEVEYMSDNVDWGNRLSSEWSPLAPVQYESDENGVVPGKLWEDLSGEYSPAIHTEYYQLRFPGMAENLVSDLVERYRYDDSLDEYVEKIHSDLDLLIVHAEEGMKEVFAAHGDAVMYVRYHGDADVSTVIENVVEKIR</sequence>
<dbReference type="RefSeq" id="WP_167830576.1">
    <property type="nucleotide sequence ID" value="NZ_JAAVUM010000001.1"/>
</dbReference>
<keyword evidence="1" id="KW-1133">Transmembrane helix</keyword>
<dbReference type="Proteomes" id="UP000587942">
    <property type="component" value="Unassembled WGS sequence"/>
</dbReference>
<gene>
    <name evidence="2" type="ORF">GWK17_00945</name>
</gene>